<accession>A0A6I3SLA3</accession>
<dbReference type="Gene3D" id="3.80.30.20">
    <property type="entry name" value="tm_1862 like domain"/>
    <property type="match status" value="1"/>
</dbReference>
<dbReference type="GO" id="GO:0005829">
    <property type="term" value="C:cytosol"/>
    <property type="evidence" value="ECO:0007669"/>
    <property type="project" value="TreeGrafter"/>
</dbReference>
<dbReference type="InterPro" id="IPR058240">
    <property type="entry name" value="rSAM_sf"/>
</dbReference>
<keyword evidence="5" id="KW-0411">Iron-sulfur</keyword>
<dbReference type="OrthoDB" id="9801424at2"/>
<dbReference type="GO" id="GO:0003824">
    <property type="term" value="F:catalytic activity"/>
    <property type="evidence" value="ECO:0007669"/>
    <property type="project" value="InterPro"/>
</dbReference>
<dbReference type="InterPro" id="IPR006638">
    <property type="entry name" value="Elp3/MiaA/NifB-like_rSAM"/>
</dbReference>
<dbReference type="CDD" id="cd01335">
    <property type="entry name" value="Radical_SAM"/>
    <property type="match status" value="1"/>
</dbReference>
<dbReference type="InterPro" id="IPR007197">
    <property type="entry name" value="rSAM"/>
</dbReference>
<dbReference type="PANTHER" id="PTHR43409:SF16">
    <property type="entry name" value="SLR0320 PROTEIN"/>
    <property type="match status" value="1"/>
</dbReference>
<evidence type="ECO:0000259" key="7">
    <source>
        <dbReference type="PROSITE" id="PS51918"/>
    </source>
</evidence>
<proteinExistence type="predicted"/>
<evidence type="ECO:0000313" key="9">
    <source>
        <dbReference type="Proteomes" id="UP000430670"/>
    </source>
</evidence>
<evidence type="ECO:0000259" key="6">
    <source>
        <dbReference type="PROSITE" id="PS51332"/>
    </source>
</evidence>
<feature type="domain" description="Radical SAM core" evidence="7">
    <location>
        <begin position="207"/>
        <end position="428"/>
    </location>
</feature>
<dbReference type="InterPro" id="IPR023404">
    <property type="entry name" value="rSAM_horseshoe"/>
</dbReference>
<comment type="caution">
    <text evidence="8">The sequence shown here is derived from an EMBL/GenBank/DDBJ whole genome shotgun (WGS) entry which is preliminary data.</text>
</comment>
<dbReference type="AlphaFoldDB" id="A0A6I3SLA3"/>
<dbReference type="RefSeq" id="WP_155476780.1">
    <property type="nucleotide sequence ID" value="NZ_WNKU01000013.1"/>
</dbReference>
<evidence type="ECO:0000256" key="4">
    <source>
        <dbReference type="ARBA" id="ARBA00023004"/>
    </source>
</evidence>
<name>A0A6I3SLA3_HELMO</name>
<dbReference type="PANTHER" id="PTHR43409">
    <property type="entry name" value="ANAEROBIC MAGNESIUM-PROTOPORPHYRIN IX MONOMETHYL ESTER CYCLASE-RELATED"/>
    <property type="match status" value="1"/>
</dbReference>
<evidence type="ECO:0000256" key="2">
    <source>
        <dbReference type="ARBA" id="ARBA00022691"/>
    </source>
</evidence>
<dbReference type="Gene3D" id="3.40.50.280">
    <property type="entry name" value="Cobalamin-binding domain"/>
    <property type="match status" value="1"/>
</dbReference>
<dbReference type="EMBL" id="WNKU01000013">
    <property type="protein sequence ID" value="MTV49683.1"/>
    <property type="molecule type" value="Genomic_DNA"/>
</dbReference>
<dbReference type="GO" id="GO:0046872">
    <property type="term" value="F:metal ion binding"/>
    <property type="evidence" value="ECO:0007669"/>
    <property type="project" value="UniProtKB-KW"/>
</dbReference>
<keyword evidence="2" id="KW-0949">S-adenosyl-L-methionine</keyword>
<gene>
    <name evidence="8" type="ORF">GJ688_11925</name>
</gene>
<feature type="domain" description="B12-binding" evidence="6">
    <location>
        <begin position="15"/>
        <end position="149"/>
    </location>
</feature>
<dbReference type="SUPFAM" id="SSF102114">
    <property type="entry name" value="Radical SAM enzymes"/>
    <property type="match status" value="1"/>
</dbReference>
<sequence>MNGMGNRRNKILIIVIRYIPFKEKSYYEFPLGLAYISASLKQAGYAVEVLNLNHHDGTQSDLLKERLANGDIGYVMTGGLSAHYRAIQRIIDDVRAIDEGVRVIIGGGVISASPELMFHTLRPDYMVIGEGEITVVELLDALTGGADDIHRVKGIGYSDSAGRLIITPAREPIMDLDSIPFPDLEGFEFERYLDMQRPNDSLYLYIDDKPRFYPIISSRGCPYNCTFCYHPSGSKYRSRSIDNFMAEVKFVTERYGVNNLAIFDELISADRERLVEICRRLKELPKQVHWICQLRVDEVDQELLFMLKDAGCFLISYGFESACNEVLKSMRKHITVEQIESAMEMTRQAGIGIQGYFIFGDPAETMESARKTLEFWKKHHDYHLTLGYIRPFPGSVLWKKQVENKSLEEQLHFLNQCIENPPNMSKMDTYQWQELRKEVYKALLSNEHFGTVLSSERIGERGYRIRIQCPHCNQEVTYGNFHQRILGVFKLNCRHCNQAMNIKPLAFTHVQEDYRRNKQVFNKLATGVPVTVTPCMDEGEFAAQAELLLEGIEVAHYLDISESKVGMAYMGKKIEKRDAETINRLQDNYFLIPLTRFADRVFAHLVSLGVEPERICRLDEIHPRPV</sequence>
<protein>
    <submittedName>
        <fullName evidence="8">Radical SAM protein</fullName>
    </submittedName>
</protein>
<dbReference type="SFLD" id="SFLDG01082">
    <property type="entry name" value="B12-binding_domain_containing"/>
    <property type="match status" value="1"/>
</dbReference>
<dbReference type="InterPro" id="IPR051198">
    <property type="entry name" value="BchE-like"/>
</dbReference>
<dbReference type="Pfam" id="PF04055">
    <property type="entry name" value="Radical_SAM"/>
    <property type="match status" value="1"/>
</dbReference>
<reference evidence="8 9" key="1">
    <citation type="submission" date="2019-11" db="EMBL/GenBank/DDBJ databases">
        <title>Whole-genome sequence of a the green, strictly anaerobic photosynthetic bacterium Heliobacillus mobilis DSM 6151.</title>
        <authorList>
            <person name="Kyndt J.A."/>
            <person name="Meyer T.E."/>
        </authorList>
    </citation>
    <scope>NUCLEOTIDE SEQUENCE [LARGE SCALE GENOMIC DNA]</scope>
    <source>
        <strain evidence="8 9">DSM 6151</strain>
    </source>
</reference>
<keyword evidence="3" id="KW-0479">Metal-binding</keyword>
<dbReference type="SFLD" id="SFLDG01123">
    <property type="entry name" value="methyltransferase_(Class_B)"/>
    <property type="match status" value="1"/>
</dbReference>
<evidence type="ECO:0000256" key="3">
    <source>
        <dbReference type="ARBA" id="ARBA00022723"/>
    </source>
</evidence>
<organism evidence="8 9">
    <name type="scientific">Heliobacterium mobile</name>
    <name type="common">Heliobacillus mobilis</name>
    <dbReference type="NCBI Taxonomy" id="28064"/>
    <lineage>
        <taxon>Bacteria</taxon>
        <taxon>Bacillati</taxon>
        <taxon>Bacillota</taxon>
        <taxon>Clostridia</taxon>
        <taxon>Eubacteriales</taxon>
        <taxon>Heliobacteriaceae</taxon>
        <taxon>Heliobacterium</taxon>
    </lineage>
</organism>
<evidence type="ECO:0000313" key="8">
    <source>
        <dbReference type="EMBL" id="MTV49683.1"/>
    </source>
</evidence>
<keyword evidence="4" id="KW-0408">Iron</keyword>
<dbReference type="InterPro" id="IPR006158">
    <property type="entry name" value="Cobalamin-bd"/>
</dbReference>
<evidence type="ECO:0000256" key="1">
    <source>
        <dbReference type="ARBA" id="ARBA00001966"/>
    </source>
</evidence>
<dbReference type="PROSITE" id="PS51332">
    <property type="entry name" value="B12_BINDING"/>
    <property type="match status" value="1"/>
</dbReference>
<dbReference type="SMART" id="SM00729">
    <property type="entry name" value="Elp3"/>
    <property type="match status" value="1"/>
</dbReference>
<dbReference type="InterPro" id="IPR034466">
    <property type="entry name" value="Methyltransferase_Class_B"/>
</dbReference>
<dbReference type="Proteomes" id="UP000430670">
    <property type="component" value="Unassembled WGS sequence"/>
</dbReference>
<keyword evidence="9" id="KW-1185">Reference proteome</keyword>
<dbReference type="GO" id="GO:0051539">
    <property type="term" value="F:4 iron, 4 sulfur cluster binding"/>
    <property type="evidence" value="ECO:0007669"/>
    <property type="project" value="UniProtKB-KW"/>
</dbReference>
<dbReference type="SFLD" id="SFLDS00029">
    <property type="entry name" value="Radical_SAM"/>
    <property type="match status" value="1"/>
</dbReference>
<dbReference type="PROSITE" id="PS51918">
    <property type="entry name" value="RADICAL_SAM"/>
    <property type="match status" value="1"/>
</dbReference>
<dbReference type="Pfam" id="PF02310">
    <property type="entry name" value="B12-binding"/>
    <property type="match status" value="1"/>
</dbReference>
<comment type="cofactor">
    <cofactor evidence="1">
        <name>[4Fe-4S] cluster</name>
        <dbReference type="ChEBI" id="CHEBI:49883"/>
    </cofactor>
</comment>
<evidence type="ECO:0000256" key="5">
    <source>
        <dbReference type="ARBA" id="ARBA00023014"/>
    </source>
</evidence>
<dbReference type="GO" id="GO:0031419">
    <property type="term" value="F:cobalamin binding"/>
    <property type="evidence" value="ECO:0007669"/>
    <property type="project" value="InterPro"/>
</dbReference>